<evidence type="ECO:0000313" key="2">
    <source>
        <dbReference type="EMBL" id="MBD3943727.1"/>
    </source>
</evidence>
<feature type="transmembrane region" description="Helical" evidence="1">
    <location>
        <begin position="183"/>
        <end position="202"/>
    </location>
</feature>
<comment type="caution">
    <text evidence="2">The sequence shown here is derived from an EMBL/GenBank/DDBJ whole genome shotgun (WGS) entry which is preliminary data.</text>
</comment>
<gene>
    <name evidence="2" type="ORF">IF188_18705</name>
</gene>
<proteinExistence type="predicted"/>
<sequence length="217" mass="23419">MTTDDPRAEAERMFDLMQSQRRSTQSRLLRGYAVLLMVWAAAWAIGFTTLWFGQGIGGVDLIPAPVAWTVFGLCMVAAIVWSIVAGIRTGSGIRGRSRFQGALYGWSWTISMVGTWMLLFGVQRAGLSAELAALLYPGAFVLMVGVLYLAGGALWRAPVQYALGVVMIAVAVVATFVGAPVHYLVYAVVGPVAMLVVAILLVRGLLPVEPRREQTDD</sequence>
<name>A0ABR8NTE7_9MICO</name>
<organism evidence="2 3">
    <name type="scientific">Microbacterium helvum</name>
    <dbReference type="NCBI Taxonomy" id="2773713"/>
    <lineage>
        <taxon>Bacteria</taxon>
        <taxon>Bacillati</taxon>
        <taxon>Actinomycetota</taxon>
        <taxon>Actinomycetes</taxon>
        <taxon>Micrococcales</taxon>
        <taxon>Microbacteriaceae</taxon>
        <taxon>Microbacterium</taxon>
    </lineage>
</organism>
<feature type="transmembrane region" description="Helical" evidence="1">
    <location>
        <begin position="131"/>
        <end position="151"/>
    </location>
</feature>
<keyword evidence="1" id="KW-0472">Membrane</keyword>
<protein>
    <submittedName>
        <fullName evidence="2">Uncharacterized protein</fullName>
    </submittedName>
</protein>
<feature type="transmembrane region" description="Helical" evidence="1">
    <location>
        <begin position="31"/>
        <end position="53"/>
    </location>
</feature>
<feature type="transmembrane region" description="Helical" evidence="1">
    <location>
        <begin position="65"/>
        <end position="87"/>
    </location>
</feature>
<evidence type="ECO:0000313" key="3">
    <source>
        <dbReference type="Proteomes" id="UP000598426"/>
    </source>
</evidence>
<keyword evidence="1" id="KW-0812">Transmembrane</keyword>
<dbReference type="Proteomes" id="UP000598426">
    <property type="component" value="Unassembled WGS sequence"/>
</dbReference>
<keyword evidence="3" id="KW-1185">Reference proteome</keyword>
<reference evidence="2 3" key="1">
    <citation type="submission" date="2020-09" db="EMBL/GenBank/DDBJ databases">
        <title>Isolation and identification of active actinomycetes.</title>
        <authorList>
            <person name="Li X."/>
        </authorList>
    </citation>
    <scope>NUCLEOTIDE SEQUENCE [LARGE SCALE GENOMIC DNA]</scope>
    <source>
        <strain evidence="2 3">NEAU-LLC</strain>
    </source>
</reference>
<accession>A0ABR8NTE7</accession>
<feature type="transmembrane region" description="Helical" evidence="1">
    <location>
        <begin position="158"/>
        <end position="177"/>
    </location>
</feature>
<keyword evidence="1" id="KW-1133">Transmembrane helix</keyword>
<feature type="transmembrane region" description="Helical" evidence="1">
    <location>
        <begin position="99"/>
        <end position="119"/>
    </location>
</feature>
<evidence type="ECO:0000256" key="1">
    <source>
        <dbReference type="SAM" id="Phobius"/>
    </source>
</evidence>
<dbReference type="RefSeq" id="WP_191173321.1">
    <property type="nucleotide sequence ID" value="NZ_JACXZS010000015.1"/>
</dbReference>
<dbReference type="EMBL" id="JACXZS010000015">
    <property type="protein sequence ID" value="MBD3943727.1"/>
    <property type="molecule type" value="Genomic_DNA"/>
</dbReference>